<organism evidence="2 3">
    <name type="scientific">Aspergillus granulosus</name>
    <dbReference type="NCBI Taxonomy" id="176169"/>
    <lineage>
        <taxon>Eukaryota</taxon>
        <taxon>Fungi</taxon>
        <taxon>Dikarya</taxon>
        <taxon>Ascomycota</taxon>
        <taxon>Pezizomycotina</taxon>
        <taxon>Eurotiomycetes</taxon>
        <taxon>Eurotiomycetidae</taxon>
        <taxon>Eurotiales</taxon>
        <taxon>Aspergillaceae</taxon>
        <taxon>Aspergillus</taxon>
        <taxon>Aspergillus subgen. Nidulantes</taxon>
    </lineage>
</organism>
<feature type="compositionally biased region" description="Basic and acidic residues" evidence="1">
    <location>
        <begin position="394"/>
        <end position="404"/>
    </location>
</feature>
<feature type="region of interest" description="Disordered" evidence="1">
    <location>
        <begin position="21"/>
        <end position="43"/>
    </location>
</feature>
<comment type="caution">
    <text evidence="2">The sequence shown here is derived from an EMBL/GenBank/DDBJ whole genome shotgun (WGS) entry which is preliminary data.</text>
</comment>
<feature type="compositionally biased region" description="Basic and acidic residues" evidence="1">
    <location>
        <begin position="30"/>
        <end position="39"/>
    </location>
</feature>
<reference evidence="2 3" key="1">
    <citation type="submission" date="2024-07" db="EMBL/GenBank/DDBJ databases">
        <title>Section-level genome sequencing and comparative genomics of Aspergillus sections Usti and Cavernicolus.</title>
        <authorList>
            <consortium name="Lawrence Berkeley National Laboratory"/>
            <person name="Nybo J.L."/>
            <person name="Vesth T.C."/>
            <person name="Theobald S."/>
            <person name="Frisvad J.C."/>
            <person name="Larsen T.O."/>
            <person name="Kjaerboelling I."/>
            <person name="Rothschild-Mancinelli K."/>
            <person name="Lyhne E.K."/>
            <person name="Kogle M.E."/>
            <person name="Barry K."/>
            <person name="Clum A."/>
            <person name="Na H."/>
            <person name="Ledsgaard L."/>
            <person name="Lin J."/>
            <person name="Lipzen A."/>
            <person name="Kuo A."/>
            <person name="Riley R."/>
            <person name="Mondo S."/>
            <person name="Labutti K."/>
            <person name="Haridas S."/>
            <person name="Pangalinan J."/>
            <person name="Salamov A.A."/>
            <person name="Simmons B.A."/>
            <person name="Magnuson J.K."/>
            <person name="Chen J."/>
            <person name="Drula E."/>
            <person name="Henrissat B."/>
            <person name="Wiebenga A."/>
            <person name="Lubbers R.J."/>
            <person name="Gomes A.C."/>
            <person name="Makela M.R."/>
            <person name="Stajich J."/>
            <person name="Grigoriev I.V."/>
            <person name="Mortensen U.H."/>
            <person name="De Vries R.P."/>
            <person name="Baker S.E."/>
            <person name="Andersen M.R."/>
        </authorList>
    </citation>
    <scope>NUCLEOTIDE SEQUENCE [LARGE SCALE GENOMIC DNA]</scope>
    <source>
        <strain evidence="2 3">CBS 588.65</strain>
    </source>
</reference>
<name>A0ABR4H6R3_9EURO</name>
<evidence type="ECO:0000256" key="1">
    <source>
        <dbReference type="SAM" id="MobiDB-lite"/>
    </source>
</evidence>
<feature type="region of interest" description="Disordered" evidence="1">
    <location>
        <begin position="394"/>
        <end position="423"/>
    </location>
</feature>
<gene>
    <name evidence="2" type="ORF">BJX63DRAFT_290856</name>
</gene>
<proteinExistence type="predicted"/>
<accession>A0ABR4H6R3</accession>
<protein>
    <submittedName>
        <fullName evidence="2">Uncharacterized protein</fullName>
    </submittedName>
</protein>
<dbReference type="Proteomes" id="UP001610334">
    <property type="component" value="Unassembled WGS sequence"/>
</dbReference>
<keyword evidence="3" id="KW-1185">Reference proteome</keyword>
<evidence type="ECO:0000313" key="3">
    <source>
        <dbReference type="Proteomes" id="UP001610334"/>
    </source>
</evidence>
<sequence>MSDRPITGSFKDAAAAKGIPATKKGFRAPSESRLDERNKLPLVPTPDVTGEYKLLKTERTSLRFADLPENTPRACAEFLRDRIENLKNRVVFFANQSSPQVFDTDMAQSALDMLESILEPRPETKSDRLTHDRAIALNPVIDTALRTGEYWVSSQGPILQAKADESLAKKLAIEPQELPSKRTFTNEPWASSARTNERADQALVEELAGGPQRFPSKRIMNEQPQQEQTQIVASSSTPIQSLRTLSSRMEARPPLQSLATDDHSKCMKKIDKQLRELNSKLKWRVEETREAYECFKKLMVEYNELKARNDILLKYHEEDTAALEGLHGTLAAFQDSIDNWMKRHSSAAENRQSAVDRLIEQRELESRSLDTLSDDIQGFMNGWNDAKVEFYSRRDSRRRPESIRRKPLLATSSTNAKMDVKNR</sequence>
<dbReference type="EMBL" id="JBFXLT010000062">
    <property type="protein sequence ID" value="KAL2811097.1"/>
    <property type="molecule type" value="Genomic_DNA"/>
</dbReference>
<evidence type="ECO:0000313" key="2">
    <source>
        <dbReference type="EMBL" id="KAL2811097.1"/>
    </source>
</evidence>